<sequence length="69" mass="7977">MIVLLVSLARRAYHFQQLASSSTPFHECRTYYLKSGLSNLLGDYQHSHSTILKDGKYKYWSFGANDFVD</sequence>
<evidence type="ECO:0000313" key="1">
    <source>
        <dbReference type="EMBL" id="RYU64318.1"/>
    </source>
</evidence>
<evidence type="ECO:0000313" key="2">
    <source>
        <dbReference type="Proteomes" id="UP000294166"/>
    </source>
</evidence>
<gene>
    <name evidence="1" type="ORF">ERW53_10290</name>
</gene>
<dbReference type="Proteomes" id="UP000294166">
    <property type="component" value="Unassembled WGS sequence"/>
</dbReference>
<proteinExistence type="predicted"/>
<protein>
    <submittedName>
        <fullName evidence="1">Uncharacterized protein</fullName>
    </submittedName>
</protein>
<organism evidence="1 2">
    <name type="scientific">Aliivibrio finisterrensis</name>
    <dbReference type="NCBI Taxonomy" id="511998"/>
    <lineage>
        <taxon>Bacteria</taxon>
        <taxon>Pseudomonadati</taxon>
        <taxon>Pseudomonadota</taxon>
        <taxon>Gammaproteobacteria</taxon>
        <taxon>Vibrionales</taxon>
        <taxon>Vibrionaceae</taxon>
        <taxon>Aliivibrio</taxon>
    </lineage>
</organism>
<name>A0ABY0I613_9GAMM</name>
<reference evidence="1 2" key="1">
    <citation type="submission" date="2019-02" db="EMBL/GenBank/DDBJ databases">
        <title>Genome sequences of Aliivibrio finisterrensis strains from farmed Atlantic salmon.</title>
        <authorList>
            <person name="Bowman J.P."/>
        </authorList>
    </citation>
    <scope>NUCLEOTIDE SEQUENCE [LARGE SCALE GENOMIC DNA]</scope>
    <source>
        <strain evidence="1 2">A21</strain>
    </source>
</reference>
<comment type="caution">
    <text evidence="1">The sequence shown here is derived from an EMBL/GenBank/DDBJ whole genome shotgun (WGS) entry which is preliminary data.</text>
</comment>
<keyword evidence="2" id="KW-1185">Reference proteome</keyword>
<accession>A0ABY0I613</accession>
<dbReference type="EMBL" id="SEZN01000016">
    <property type="protein sequence ID" value="RYU64318.1"/>
    <property type="molecule type" value="Genomic_DNA"/>
</dbReference>